<dbReference type="EMBL" id="WKQE01000015">
    <property type="protein sequence ID" value="MSC81263.1"/>
    <property type="molecule type" value="Genomic_DNA"/>
</dbReference>
<dbReference type="Gene3D" id="3.40.50.1220">
    <property type="entry name" value="TPP-binding domain"/>
    <property type="match status" value="1"/>
</dbReference>
<keyword evidence="2" id="KW-0862">Zinc</keyword>
<reference evidence="4 5" key="1">
    <citation type="journal article" date="2019" name="Nat. Med.">
        <title>A library of human gut bacterial isolates paired with longitudinal multiomics data enables mechanistic microbiome research.</title>
        <authorList>
            <person name="Poyet M."/>
            <person name="Groussin M."/>
            <person name="Gibbons S.M."/>
            <person name="Avila-Pacheco J."/>
            <person name="Jiang X."/>
            <person name="Kearney S.M."/>
            <person name="Perrotta A.R."/>
            <person name="Berdy B."/>
            <person name="Zhao S."/>
            <person name="Lieberman T.D."/>
            <person name="Swanson P.K."/>
            <person name="Smith M."/>
            <person name="Roesemann S."/>
            <person name="Alexander J.E."/>
            <person name="Rich S.A."/>
            <person name="Livny J."/>
            <person name="Vlamakis H."/>
            <person name="Clish C."/>
            <person name="Bullock K."/>
            <person name="Deik A."/>
            <person name="Scott J."/>
            <person name="Pierce K.A."/>
            <person name="Xavier R.J."/>
            <person name="Alm E.J."/>
        </authorList>
    </citation>
    <scope>NUCLEOTIDE SEQUENCE [LARGE SCALE GENOMIC DNA]</scope>
    <source>
        <strain evidence="4 5">BIOML-B9</strain>
    </source>
</reference>
<keyword evidence="2" id="KW-0479">Metal-binding</keyword>
<comment type="caution">
    <text evidence="4">The sequence shown here is derived from an EMBL/GenBank/DDBJ whole genome shotgun (WGS) entry which is preliminary data.</text>
</comment>
<evidence type="ECO:0000256" key="1">
    <source>
        <dbReference type="ARBA" id="ARBA00023027"/>
    </source>
</evidence>
<organism evidence="4 5">
    <name type="scientific">Faecalibacterium prausnitzii</name>
    <dbReference type="NCBI Taxonomy" id="853"/>
    <lineage>
        <taxon>Bacteria</taxon>
        <taxon>Bacillati</taxon>
        <taxon>Bacillota</taxon>
        <taxon>Clostridia</taxon>
        <taxon>Eubacteriales</taxon>
        <taxon>Oscillospiraceae</taxon>
        <taxon>Faecalibacterium</taxon>
    </lineage>
</organism>
<dbReference type="SUPFAM" id="SSF52467">
    <property type="entry name" value="DHS-like NAD/FAD-binding domain"/>
    <property type="match status" value="1"/>
</dbReference>
<name>A0A6A8KRZ5_9FIRM</name>
<sequence>METMNFYDDLVMQTQMNYSRHYPIYASGGTPYQLTDKKPLPYSEQIHRLVQEVKEADCVVVGGASGLSAAGGGDFYYEDNDSYRKYFRPFAEKYHFKGAFAGMMHPWKTREDYWGYLATFLHTTQTAPVRHPYLDLDALLKGKDFFILTTNQDTQFVKLYPEEKVAEIQGDHRFFQCAACCTDDTWDAVKPVADMVAAMGDDTKIPTNLIPRCPHCGGEAFPWVRGYGNFLQGKKYEEQYEKISRYILEHKDSKILFLELGVGRMTPMFIQEPFWSMTLSFPHARYIAVNNKYDFLPKQLEDNGMTIVADIAQVLRDARDTMGSGDNNQ</sequence>
<dbReference type="InterPro" id="IPR029035">
    <property type="entry name" value="DHS-like_NAD/FAD-binding_dom"/>
</dbReference>
<gene>
    <name evidence="4" type="ORF">GKD85_10635</name>
</gene>
<evidence type="ECO:0000259" key="3">
    <source>
        <dbReference type="PROSITE" id="PS50305"/>
    </source>
</evidence>
<protein>
    <submittedName>
        <fullName evidence="4">NAD-dependent protein deacetylase</fullName>
    </submittedName>
</protein>
<keyword evidence="1" id="KW-0520">NAD</keyword>
<feature type="binding site" evidence="2">
    <location>
        <position position="180"/>
    </location>
    <ligand>
        <name>Zn(2+)</name>
        <dbReference type="ChEBI" id="CHEBI:29105"/>
    </ligand>
</feature>
<evidence type="ECO:0000256" key="2">
    <source>
        <dbReference type="PROSITE-ProRule" id="PRU00236"/>
    </source>
</evidence>
<proteinExistence type="predicted"/>
<accession>A0A6A8KRZ5</accession>
<evidence type="ECO:0000313" key="4">
    <source>
        <dbReference type="EMBL" id="MSC81263.1"/>
    </source>
</evidence>
<evidence type="ECO:0000313" key="5">
    <source>
        <dbReference type="Proteomes" id="UP000477010"/>
    </source>
</evidence>
<comment type="caution">
    <text evidence="2">Lacks conserved residue(s) required for the propagation of feature annotation.</text>
</comment>
<feature type="domain" description="Deacetylase sirtuin-type" evidence="3">
    <location>
        <begin position="39"/>
        <end position="325"/>
    </location>
</feature>
<dbReference type="InterPro" id="IPR026590">
    <property type="entry name" value="Ssirtuin_cat_dom"/>
</dbReference>
<dbReference type="PROSITE" id="PS50305">
    <property type="entry name" value="SIRTUIN"/>
    <property type="match status" value="1"/>
</dbReference>
<feature type="binding site" evidence="2">
    <location>
        <position position="177"/>
    </location>
    <ligand>
        <name>Zn(2+)</name>
        <dbReference type="ChEBI" id="CHEBI:29105"/>
    </ligand>
</feature>
<dbReference type="AlphaFoldDB" id="A0A6A8KRZ5"/>
<feature type="binding site" evidence="2">
    <location>
        <position position="216"/>
    </location>
    <ligand>
        <name>Zn(2+)</name>
        <dbReference type="ChEBI" id="CHEBI:29105"/>
    </ligand>
</feature>
<feature type="binding site" evidence="2">
    <location>
        <position position="213"/>
    </location>
    <ligand>
        <name>Zn(2+)</name>
        <dbReference type="ChEBI" id="CHEBI:29105"/>
    </ligand>
</feature>
<dbReference type="GO" id="GO:0046872">
    <property type="term" value="F:metal ion binding"/>
    <property type="evidence" value="ECO:0007669"/>
    <property type="project" value="UniProtKB-KW"/>
</dbReference>
<dbReference type="Proteomes" id="UP000477010">
    <property type="component" value="Unassembled WGS sequence"/>
</dbReference>